<proteinExistence type="predicted"/>
<dbReference type="GO" id="GO:0016887">
    <property type="term" value="F:ATP hydrolysis activity"/>
    <property type="evidence" value="ECO:0007669"/>
    <property type="project" value="InterPro"/>
</dbReference>
<evidence type="ECO:0000313" key="6">
    <source>
        <dbReference type="Proteomes" id="UP000727993"/>
    </source>
</evidence>
<dbReference type="PANTHER" id="PTHR42781">
    <property type="entry name" value="SPERMIDINE/PUTRESCINE IMPORT ATP-BINDING PROTEIN POTA"/>
    <property type="match status" value="1"/>
</dbReference>
<dbReference type="InterPro" id="IPR017871">
    <property type="entry name" value="ABC_transporter-like_CS"/>
</dbReference>
<dbReference type="PANTHER" id="PTHR42781:SF4">
    <property type="entry name" value="SPERMIDINE_PUTRESCINE IMPORT ATP-BINDING PROTEIN POTA"/>
    <property type="match status" value="1"/>
</dbReference>
<keyword evidence="1" id="KW-0813">Transport</keyword>
<dbReference type="Proteomes" id="UP000727993">
    <property type="component" value="Unassembled WGS sequence"/>
</dbReference>
<organism evidence="5 6">
    <name type="scientific">Candidatus Neomicrothrix subdominans</name>
    <dbReference type="NCBI Taxonomy" id="2954438"/>
    <lineage>
        <taxon>Bacteria</taxon>
        <taxon>Bacillati</taxon>
        <taxon>Actinomycetota</taxon>
        <taxon>Acidimicrobiia</taxon>
        <taxon>Acidimicrobiales</taxon>
        <taxon>Microthrixaceae</taxon>
        <taxon>Candidatus Neomicrothrix</taxon>
    </lineage>
</organism>
<dbReference type="Pfam" id="PF03459">
    <property type="entry name" value="TOBE"/>
    <property type="match status" value="1"/>
</dbReference>
<dbReference type="Pfam" id="PF00005">
    <property type="entry name" value="ABC_tran"/>
    <property type="match status" value="1"/>
</dbReference>
<evidence type="ECO:0000259" key="4">
    <source>
        <dbReference type="PROSITE" id="PS50893"/>
    </source>
</evidence>
<evidence type="ECO:0000313" key="5">
    <source>
        <dbReference type="EMBL" id="MBK9296509.1"/>
    </source>
</evidence>
<evidence type="ECO:0000256" key="2">
    <source>
        <dbReference type="ARBA" id="ARBA00022741"/>
    </source>
</evidence>
<reference evidence="5 6" key="1">
    <citation type="submission" date="2020-10" db="EMBL/GenBank/DDBJ databases">
        <title>Connecting structure to function with the recovery of over 1000 high-quality activated sludge metagenome-assembled genomes encoding full-length rRNA genes using long-read sequencing.</title>
        <authorList>
            <person name="Singleton C.M."/>
            <person name="Petriglieri F."/>
            <person name="Kristensen J.M."/>
            <person name="Kirkegaard R.H."/>
            <person name="Michaelsen T.Y."/>
            <person name="Andersen M.H."/>
            <person name="Karst S.M."/>
            <person name="Dueholm M.S."/>
            <person name="Nielsen P.H."/>
            <person name="Albertsen M."/>
        </authorList>
    </citation>
    <scope>NUCLEOTIDE SEQUENCE [LARGE SCALE GENOMIC DNA]</scope>
    <source>
        <strain evidence="5">Lyne_18-Q3-R50-59_MAXAC.006</strain>
    </source>
</reference>
<evidence type="ECO:0000256" key="3">
    <source>
        <dbReference type="ARBA" id="ARBA00022840"/>
    </source>
</evidence>
<name>A0A936NCW9_9ACTN</name>
<gene>
    <name evidence="5" type="ORF">IPN02_06565</name>
</gene>
<dbReference type="InterPro" id="IPR027417">
    <property type="entry name" value="P-loop_NTPase"/>
</dbReference>
<dbReference type="AlphaFoldDB" id="A0A936NCW9"/>
<dbReference type="PROSITE" id="PS50893">
    <property type="entry name" value="ABC_TRANSPORTER_2"/>
    <property type="match status" value="1"/>
</dbReference>
<dbReference type="InterPro" id="IPR003439">
    <property type="entry name" value="ABC_transporter-like_ATP-bd"/>
</dbReference>
<keyword evidence="2" id="KW-0547">Nucleotide-binding</keyword>
<evidence type="ECO:0000256" key="1">
    <source>
        <dbReference type="ARBA" id="ARBA00022448"/>
    </source>
</evidence>
<dbReference type="InterPro" id="IPR008995">
    <property type="entry name" value="Mo/tungstate-bd_C_term_dom"/>
</dbReference>
<dbReference type="InterPro" id="IPR003593">
    <property type="entry name" value="AAA+_ATPase"/>
</dbReference>
<dbReference type="SMART" id="SM00382">
    <property type="entry name" value="AAA"/>
    <property type="match status" value="1"/>
</dbReference>
<feature type="domain" description="ABC transporter" evidence="4">
    <location>
        <begin position="3"/>
        <end position="236"/>
    </location>
</feature>
<dbReference type="InterPro" id="IPR050093">
    <property type="entry name" value="ABC_SmlMolc_Importer"/>
</dbReference>
<dbReference type="PROSITE" id="PS00211">
    <property type="entry name" value="ABC_TRANSPORTER_1"/>
    <property type="match status" value="1"/>
</dbReference>
<dbReference type="EMBL" id="JADJZA010000002">
    <property type="protein sequence ID" value="MBK9296509.1"/>
    <property type="molecule type" value="Genomic_DNA"/>
</dbReference>
<dbReference type="Gene3D" id="3.40.50.300">
    <property type="entry name" value="P-loop containing nucleotide triphosphate hydrolases"/>
    <property type="match status" value="1"/>
</dbReference>
<protein>
    <submittedName>
        <fullName evidence="5">ABC transporter ATP-binding protein</fullName>
    </submittedName>
</protein>
<comment type="caution">
    <text evidence="5">The sequence shown here is derived from an EMBL/GenBank/DDBJ whole genome shotgun (WGS) entry which is preliminary data.</text>
</comment>
<dbReference type="SUPFAM" id="SSF50331">
    <property type="entry name" value="MOP-like"/>
    <property type="match status" value="1"/>
</dbReference>
<dbReference type="InterPro" id="IPR005116">
    <property type="entry name" value="Transp-assoc_OB_typ1"/>
</dbReference>
<sequence>MSLEFDGTLDLGRFVLDAVFSCAPGETIALVGPNGSGKSTALNLLAGLLRLSSGSLTLDGTVLDQPSTGRWVASEHRGVGVVFQDLLLLPHLSVRDNVAYGPRRAGGSRETADAVASDWLERFGVEDLADERPRSLSGGQAQRVALARALARDPRLLLLDEPLSALDSETRLEVRCELHRHLAEFGGMTVLVAHDVVDVLVLADRVVVFDEGRVAQVAEPAALERRPLTQYAAALVGTNLLRGYRRGAVIELGDRAEVAAPRAGSDGPVDLVIAPRHVSVALPDGPNGVGSWTARIAGLEAAGNDVHIRVGGPVPIAAMASLESLRDLHLSPGAMVDVHVDPSHLKVFDAVTSLDVPRSAQTTNAPAP</sequence>
<dbReference type="GO" id="GO:0005524">
    <property type="term" value="F:ATP binding"/>
    <property type="evidence" value="ECO:0007669"/>
    <property type="project" value="UniProtKB-KW"/>
</dbReference>
<accession>A0A936NCW9</accession>
<dbReference type="SUPFAM" id="SSF52540">
    <property type="entry name" value="P-loop containing nucleoside triphosphate hydrolases"/>
    <property type="match status" value="1"/>
</dbReference>
<keyword evidence="3 5" id="KW-0067">ATP-binding</keyword>